<dbReference type="GO" id="GO:0003700">
    <property type="term" value="F:DNA-binding transcription factor activity"/>
    <property type="evidence" value="ECO:0007669"/>
    <property type="project" value="InterPro"/>
</dbReference>
<dbReference type="PANTHER" id="PTHR33164:SF94">
    <property type="entry name" value="TRANSCRIPTIONAL REGULATORY PROTEIN-RELATED"/>
    <property type="match status" value="1"/>
</dbReference>
<sequence length="150" mass="16397">MTRQTPIEVGQLYFELFHRIRRLVDHEMSEAGLSLSRTKVLGVLAEQGPVKQAAVATCLGFAPRSVTDTLDALEREGLATRSPDPRDRRAWLVEITPAGAVALERAVAVKKKAMTTIFGGLNRAEREQLATLLAGISARLDSHLEAAHDK</sequence>
<keyword evidence="2" id="KW-0238">DNA-binding</keyword>
<dbReference type="AlphaFoldDB" id="A0A1M5KIG4"/>
<dbReference type="Gene3D" id="1.10.10.10">
    <property type="entry name" value="Winged helix-like DNA-binding domain superfamily/Winged helix DNA-binding domain"/>
    <property type="match status" value="1"/>
</dbReference>
<dbReference type="PRINTS" id="PR00598">
    <property type="entry name" value="HTHMARR"/>
</dbReference>
<dbReference type="STRING" id="1206085.SAMN05443575_2164"/>
<evidence type="ECO:0000313" key="2">
    <source>
        <dbReference type="EMBL" id="SHG52420.1"/>
    </source>
</evidence>
<reference evidence="2 3" key="1">
    <citation type="submission" date="2016-11" db="EMBL/GenBank/DDBJ databases">
        <authorList>
            <person name="Jaros S."/>
            <person name="Januszkiewicz K."/>
            <person name="Wedrychowicz H."/>
        </authorList>
    </citation>
    <scope>NUCLEOTIDE SEQUENCE [LARGE SCALE GENOMIC DNA]</scope>
    <source>
        <strain evidence="2 3">DSM 45627</strain>
    </source>
</reference>
<dbReference type="EMBL" id="FQVU01000003">
    <property type="protein sequence ID" value="SHG52420.1"/>
    <property type="molecule type" value="Genomic_DNA"/>
</dbReference>
<dbReference type="OrthoDB" id="69852at2"/>
<dbReference type="InterPro" id="IPR000835">
    <property type="entry name" value="HTH_MarR-typ"/>
</dbReference>
<dbReference type="InterPro" id="IPR036388">
    <property type="entry name" value="WH-like_DNA-bd_sf"/>
</dbReference>
<dbReference type="PROSITE" id="PS50995">
    <property type="entry name" value="HTH_MARR_2"/>
    <property type="match status" value="1"/>
</dbReference>
<proteinExistence type="predicted"/>
<dbReference type="InterPro" id="IPR039422">
    <property type="entry name" value="MarR/SlyA-like"/>
</dbReference>
<protein>
    <submittedName>
        <fullName evidence="2">DNA-binding transcriptional regulator, MarR family</fullName>
    </submittedName>
</protein>
<gene>
    <name evidence="2" type="ORF">SAMN05443575_2164</name>
</gene>
<name>A0A1M5KIG4_9ACTN</name>
<evidence type="ECO:0000259" key="1">
    <source>
        <dbReference type="PROSITE" id="PS50995"/>
    </source>
</evidence>
<dbReference type="PANTHER" id="PTHR33164">
    <property type="entry name" value="TRANSCRIPTIONAL REGULATOR, MARR FAMILY"/>
    <property type="match status" value="1"/>
</dbReference>
<dbReference type="Proteomes" id="UP000186132">
    <property type="component" value="Unassembled WGS sequence"/>
</dbReference>
<evidence type="ECO:0000313" key="3">
    <source>
        <dbReference type="Proteomes" id="UP000186132"/>
    </source>
</evidence>
<dbReference type="GO" id="GO:0006950">
    <property type="term" value="P:response to stress"/>
    <property type="evidence" value="ECO:0007669"/>
    <property type="project" value="TreeGrafter"/>
</dbReference>
<keyword evidence="3" id="KW-1185">Reference proteome</keyword>
<accession>A0A1M5KIG4</accession>
<dbReference type="SUPFAM" id="SSF46785">
    <property type="entry name" value="Winged helix' DNA-binding domain"/>
    <property type="match status" value="1"/>
</dbReference>
<organism evidence="2 3">
    <name type="scientific">Jatrophihabitans endophyticus</name>
    <dbReference type="NCBI Taxonomy" id="1206085"/>
    <lineage>
        <taxon>Bacteria</taxon>
        <taxon>Bacillati</taxon>
        <taxon>Actinomycetota</taxon>
        <taxon>Actinomycetes</taxon>
        <taxon>Jatrophihabitantales</taxon>
        <taxon>Jatrophihabitantaceae</taxon>
        <taxon>Jatrophihabitans</taxon>
    </lineage>
</organism>
<dbReference type="GO" id="GO:0003677">
    <property type="term" value="F:DNA binding"/>
    <property type="evidence" value="ECO:0007669"/>
    <property type="project" value="UniProtKB-KW"/>
</dbReference>
<dbReference type="InterPro" id="IPR036390">
    <property type="entry name" value="WH_DNA-bd_sf"/>
</dbReference>
<feature type="domain" description="HTH marR-type" evidence="1">
    <location>
        <begin position="6"/>
        <end position="138"/>
    </location>
</feature>
<dbReference type="Pfam" id="PF01047">
    <property type="entry name" value="MarR"/>
    <property type="match status" value="1"/>
</dbReference>
<dbReference type="SMART" id="SM00347">
    <property type="entry name" value="HTH_MARR"/>
    <property type="match status" value="1"/>
</dbReference>
<dbReference type="RefSeq" id="WP_073391062.1">
    <property type="nucleotide sequence ID" value="NZ_FQVU01000003.1"/>
</dbReference>